<feature type="region of interest" description="Disordered" evidence="1">
    <location>
        <begin position="176"/>
        <end position="295"/>
    </location>
</feature>
<dbReference type="Pfam" id="PF24336">
    <property type="entry name" value="DUF7504"/>
    <property type="match status" value="1"/>
</dbReference>
<evidence type="ECO:0000256" key="1">
    <source>
        <dbReference type="SAM" id="MobiDB-lite"/>
    </source>
</evidence>
<evidence type="ECO:0000313" key="2">
    <source>
        <dbReference type="EMBL" id="TYT63926.1"/>
    </source>
</evidence>
<organism evidence="2 3">
    <name type="scientific">Natrialba swarupiae</name>
    <dbReference type="NCBI Taxonomy" id="2448032"/>
    <lineage>
        <taxon>Archaea</taxon>
        <taxon>Methanobacteriati</taxon>
        <taxon>Methanobacteriota</taxon>
        <taxon>Stenosarchaea group</taxon>
        <taxon>Halobacteria</taxon>
        <taxon>Halobacteriales</taxon>
        <taxon>Natrialbaceae</taxon>
        <taxon>Natrialba</taxon>
    </lineage>
</organism>
<dbReference type="EMBL" id="VTAW01000001">
    <property type="protein sequence ID" value="TYT63926.1"/>
    <property type="molecule type" value="Genomic_DNA"/>
</dbReference>
<feature type="compositionally biased region" description="Acidic residues" evidence="1">
    <location>
        <begin position="179"/>
        <end position="190"/>
    </location>
</feature>
<dbReference type="InterPro" id="IPR055927">
    <property type="entry name" value="DUF7504"/>
</dbReference>
<proteinExistence type="predicted"/>
<accession>A0A5D5AQL9</accession>
<feature type="compositionally biased region" description="Basic and acidic residues" evidence="1">
    <location>
        <begin position="204"/>
        <end position="214"/>
    </location>
</feature>
<keyword evidence="3" id="KW-1185">Reference proteome</keyword>
<evidence type="ECO:0000313" key="3">
    <source>
        <dbReference type="Proteomes" id="UP000324104"/>
    </source>
</evidence>
<comment type="caution">
    <text evidence="2">The sequence shown here is derived from an EMBL/GenBank/DDBJ whole genome shotgun (WGS) entry which is preliminary data.</text>
</comment>
<reference evidence="2 3" key="1">
    <citation type="submission" date="2019-08" db="EMBL/GenBank/DDBJ databases">
        <title>Archaea genome.</title>
        <authorList>
            <person name="Kajale S."/>
            <person name="Shouche Y."/>
            <person name="Deshpande N."/>
            <person name="Sharma A."/>
        </authorList>
    </citation>
    <scope>NUCLEOTIDE SEQUENCE [LARGE SCALE GENOMIC DNA]</scope>
    <source>
        <strain evidence="2 3">ESP3B_9</strain>
    </source>
</reference>
<dbReference type="AlphaFoldDB" id="A0A5D5AQL9"/>
<gene>
    <name evidence="2" type="ORF">FYC77_01580</name>
</gene>
<dbReference type="Proteomes" id="UP000324104">
    <property type="component" value="Unassembled WGS sequence"/>
</dbReference>
<feature type="compositionally biased region" description="Basic and acidic residues" evidence="1">
    <location>
        <begin position="273"/>
        <end position="283"/>
    </location>
</feature>
<name>A0A5D5AQL9_9EURY</name>
<dbReference type="RefSeq" id="WP_149079731.1">
    <property type="nucleotide sequence ID" value="NZ_VTAW01000001.1"/>
</dbReference>
<feature type="compositionally biased region" description="Basic and acidic residues" evidence="1">
    <location>
        <begin position="253"/>
        <end position="262"/>
    </location>
</feature>
<feature type="compositionally biased region" description="Low complexity" evidence="1">
    <location>
        <begin position="284"/>
        <end position="295"/>
    </location>
</feature>
<protein>
    <submittedName>
        <fullName evidence="2">Uncharacterized protein</fullName>
    </submittedName>
</protein>
<sequence>MNPTSPDAVDPPANVLLVDGESHGLGSCADLYHRGSIDALLTVSTGEARAEPPTRAAVDGPVESIVVGERHAETDDRGMSGGQQSITDPGDLSAIGTAILRWCARWSDSDRQIAICFDSIDGVLEYASPSETYQFAEALTSRLADAGVNAHFHFDPASQESQVASTLEEIFDEVVTLDGPEDDDREEEVAGEERSTETESDDGPLDRIAEERSFLTETATESQPEADKFVEATDAAVAAAFDDDRTDESVPSSERESDRELPEATDAVVAAAFEERRDDERPESGSTETDSTTDA</sequence>